<sequence>MMAGAPSCMGWLRIAALHPHLRASLDPRPLLVPVAPSSPRASTRPLRRKRRWSCGYASAGSAQLLPNATAPALLGDGRERVRVCRWGGVALGPHSVYISTLPSDPTVSRQSQHAVSPSSNSGPSSHCPTVPRSHGPRRPRMSTWSCSTAAIRKGPFPTPASYRGTLQRRLSITARPWPAFRREPPPRASPRRLLRPSIPDPGAVACVEVRSIATLSLHPIRSRPSRWRNLMRDENPPPHRLPTTALENRVPFCWILYISRLPIPCT</sequence>
<feature type="compositionally biased region" description="Low complexity" evidence="1">
    <location>
        <begin position="116"/>
        <end position="125"/>
    </location>
</feature>
<evidence type="ECO:0000313" key="2">
    <source>
        <dbReference type="EMBL" id="KAF2741341.1"/>
    </source>
</evidence>
<feature type="compositionally biased region" description="Polar residues" evidence="1">
    <location>
        <begin position="102"/>
        <end position="115"/>
    </location>
</feature>
<dbReference type="EMBL" id="ML996097">
    <property type="protein sequence ID" value="KAF2741341.1"/>
    <property type="molecule type" value="Genomic_DNA"/>
</dbReference>
<proteinExistence type="predicted"/>
<organism evidence="2 3">
    <name type="scientific">Polyplosphaeria fusca</name>
    <dbReference type="NCBI Taxonomy" id="682080"/>
    <lineage>
        <taxon>Eukaryota</taxon>
        <taxon>Fungi</taxon>
        <taxon>Dikarya</taxon>
        <taxon>Ascomycota</taxon>
        <taxon>Pezizomycotina</taxon>
        <taxon>Dothideomycetes</taxon>
        <taxon>Pleosporomycetidae</taxon>
        <taxon>Pleosporales</taxon>
        <taxon>Tetraplosphaeriaceae</taxon>
        <taxon>Polyplosphaeria</taxon>
    </lineage>
</organism>
<accession>A0A9P4RCX3</accession>
<keyword evidence="3" id="KW-1185">Reference proteome</keyword>
<evidence type="ECO:0000313" key="3">
    <source>
        <dbReference type="Proteomes" id="UP000799444"/>
    </source>
</evidence>
<dbReference type="Proteomes" id="UP000799444">
    <property type="component" value="Unassembled WGS sequence"/>
</dbReference>
<gene>
    <name evidence="2" type="ORF">EJ04DRAFT_2285</name>
</gene>
<protein>
    <submittedName>
        <fullName evidence="2">Uncharacterized protein</fullName>
    </submittedName>
</protein>
<comment type="caution">
    <text evidence="2">The sequence shown here is derived from an EMBL/GenBank/DDBJ whole genome shotgun (WGS) entry which is preliminary data.</text>
</comment>
<feature type="region of interest" description="Disordered" evidence="1">
    <location>
        <begin position="102"/>
        <end position="143"/>
    </location>
</feature>
<evidence type="ECO:0000256" key="1">
    <source>
        <dbReference type="SAM" id="MobiDB-lite"/>
    </source>
</evidence>
<dbReference type="AlphaFoldDB" id="A0A9P4RCX3"/>
<reference evidence="2" key="1">
    <citation type="journal article" date="2020" name="Stud. Mycol.">
        <title>101 Dothideomycetes genomes: a test case for predicting lifestyles and emergence of pathogens.</title>
        <authorList>
            <person name="Haridas S."/>
            <person name="Albert R."/>
            <person name="Binder M."/>
            <person name="Bloem J."/>
            <person name="Labutti K."/>
            <person name="Salamov A."/>
            <person name="Andreopoulos B."/>
            <person name="Baker S."/>
            <person name="Barry K."/>
            <person name="Bills G."/>
            <person name="Bluhm B."/>
            <person name="Cannon C."/>
            <person name="Castanera R."/>
            <person name="Culley D."/>
            <person name="Daum C."/>
            <person name="Ezra D."/>
            <person name="Gonzalez J."/>
            <person name="Henrissat B."/>
            <person name="Kuo A."/>
            <person name="Liang C."/>
            <person name="Lipzen A."/>
            <person name="Lutzoni F."/>
            <person name="Magnuson J."/>
            <person name="Mondo S."/>
            <person name="Nolan M."/>
            <person name="Ohm R."/>
            <person name="Pangilinan J."/>
            <person name="Park H.-J."/>
            <person name="Ramirez L."/>
            <person name="Alfaro M."/>
            <person name="Sun H."/>
            <person name="Tritt A."/>
            <person name="Yoshinaga Y."/>
            <person name="Zwiers L.-H."/>
            <person name="Turgeon B."/>
            <person name="Goodwin S."/>
            <person name="Spatafora J."/>
            <person name="Crous P."/>
            <person name="Grigoriev I."/>
        </authorList>
    </citation>
    <scope>NUCLEOTIDE SEQUENCE</scope>
    <source>
        <strain evidence="2">CBS 125425</strain>
    </source>
</reference>
<name>A0A9P4RCX3_9PLEO</name>